<dbReference type="Proteomes" id="UP001341840">
    <property type="component" value="Unassembled WGS sequence"/>
</dbReference>
<protein>
    <submittedName>
        <fullName evidence="1">Uncharacterized protein</fullName>
    </submittedName>
</protein>
<proteinExistence type="predicted"/>
<reference evidence="1 2" key="1">
    <citation type="journal article" date="2023" name="Plants (Basel)">
        <title>Bridging the Gap: Combining Genomics and Transcriptomics Approaches to Understand Stylosanthes scabra, an Orphan Legume from the Brazilian Caatinga.</title>
        <authorList>
            <person name="Ferreira-Neto J.R.C."/>
            <person name="da Silva M.D."/>
            <person name="Binneck E."/>
            <person name="de Melo N.F."/>
            <person name="da Silva R.H."/>
            <person name="de Melo A.L.T.M."/>
            <person name="Pandolfi V."/>
            <person name="Bustamante F.O."/>
            <person name="Brasileiro-Vidal A.C."/>
            <person name="Benko-Iseppon A.M."/>
        </authorList>
    </citation>
    <scope>NUCLEOTIDE SEQUENCE [LARGE SCALE GENOMIC DNA]</scope>
    <source>
        <tissue evidence="1">Leaves</tissue>
    </source>
</reference>
<dbReference type="EMBL" id="JASCZI010242981">
    <property type="protein sequence ID" value="MED6212465.1"/>
    <property type="molecule type" value="Genomic_DNA"/>
</dbReference>
<organism evidence="1 2">
    <name type="scientific">Stylosanthes scabra</name>
    <dbReference type="NCBI Taxonomy" id="79078"/>
    <lineage>
        <taxon>Eukaryota</taxon>
        <taxon>Viridiplantae</taxon>
        <taxon>Streptophyta</taxon>
        <taxon>Embryophyta</taxon>
        <taxon>Tracheophyta</taxon>
        <taxon>Spermatophyta</taxon>
        <taxon>Magnoliopsida</taxon>
        <taxon>eudicotyledons</taxon>
        <taxon>Gunneridae</taxon>
        <taxon>Pentapetalae</taxon>
        <taxon>rosids</taxon>
        <taxon>fabids</taxon>
        <taxon>Fabales</taxon>
        <taxon>Fabaceae</taxon>
        <taxon>Papilionoideae</taxon>
        <taxon>50 kb inversion clade</taxon>
        <taxon>dalbergioids sensu lato</taxon>
        <taxon>Dalbergieae</taxon>
        <taxon>Pterocarpus clade</taxon>
        <taxon>Stylosanthes</taxon>
    </lineage>
</organism>
<comment type="caution">
    <text evidence="1">The sequence shown here is derived from an EMBL/GenBank/DDBJ whole genome shotgun (WGS) entry which is preliminary data.</text>
</comment>
<evidence type="ECO:0000313" key="2">
    <source>
        <dbReference type="Proteomes" id="UP001341840"/>
    </source>
</evidence>
<keyword evidence="2" id="KW-1185">Reference proteome</keyword>
<name>A0ABU6YSX0_9FABA</name>
<accession>A0ABU6YSX0</accession>
<evidence type="ECO:0000313" key="1">
    <source>
        <dbReference type="EMBL" id="MED6212465.1"/>
    </source>
</evidence>
<sequence length="54" mass="5741">MASPQVTDAAWYLDSGASEHVKLDSTNFITTQASTNTTDQLLVSNGYTSPPGHN</sequence>
<gene>
    <name evidence="1" type="ORF">PIB30_083563</name>
</gene>